<dbReference type="GeneID" id="104731084"/>
<gene>
    <name evidence="2" type="primary">LOC104731084</name>
</gene>
<organism evidence="1 2">
    <name type="scientific">Camelina sativa</name>
    <name type="common">False flax</name>
    <name type="synonym">Myagrum sativum</name>
    <dbReference type="NCBI Taxonomy" id="90675"/>
    <lineage>
        <taxon>Eukaryota</taxon>
        <taxon>Viridiplantae</taxon>
        <taxon>Streptophyta</taxon>
        <taxon>Embryophyta</taxon>
        <taxon>Tracheophyta</taxon>
        <taxon>Spermatophyta</taxon>
        <taxon>Magnoliopsida</taxon>
        <taxon>eudicotyledons</taxon>
        <taxon>Gunneridae</taxon>
        <taxon>Pentapetalae</taxon>
        <taxon>rosids</taxon>
        <taxon>malvids</taxon>
        <taxon>Brassicales</taxon>
        <taxon>Brassicaceae</taxon>
        <taxon>Camelineae</taxon>
        <taxon>Camelina</taxon>
    </lineage>
</organism>
<reference evidence="1" key="1">
    <citation type="journal article" date="2014" name="Nat. Commun.">
        <title>The emerging biofuel crop Camelina sativa retains a highly undifferentiated hexaploid genome structure.</title>
        <authorList>
            <person name="Kagale S."/>
            <person name="Koh C."/>
            <person name="Nixon J."/>
            <person name="Bollina V."/>
            <person name="Clarke W.E."/>
            <person name="Tuteja R."/>
            <person name="Spillane C."/>
            <person name="Robinson S.J."/>
            <person name="Links M.G."/>
            <person name="Clarke C."/>
            <person name="Higgins E.E."/>
            <person name="Huebert T."/>
            <person name="Sharpe A.G."/>
            <person name="Parkin I.A."/>
        </authorList>
    </citation>
    <scope>NUCLEOTIDE SEQUENCE [LARGE SCALE GENOMIC DNA]</scope>
    <source>
        <strain evidence="1">cv. DH55</strain>
    </source>
</reference>
<dbReference type="PANTHER" id="PTHR12904">
    <property type="match status" value="1"/>
</dbReference>
<dbReference type="Gene3D" id="3.80.10.10">
    <property type="entry name" value="Ribonuclease Inhibitor"/>
    <property type="match status" value="4"/>
</dbReference>
<dbReference type="Proteomes" id="UP000694864">
    <property type="component" value="Chromosome 12"/>
</dbReference>
<keyword evidence="1" id="KW-1185">Reference proteome</keyword>
<name>A0ABM0UZP9_CAMSA</name>
<accession>A0ABM0UZP9</accession>
<proteinExistence type="predicted"/>
<dbReference type="Pfam" id="PF13516">
    <property type="entry name" value="LRR_6"/>
    <property type="match status" value="2"/>
</dbReference>
<protein>
    <submittedName>
        <fullName evidence="2">Uncharacterized protein LOC104731084</fullName>
    </submittedName>
</protein>
<evidence type="ECO:0000313" key="2">
    <source>
        <dbReference type="RefSeq" id="XP_010448652.1"/>
    </source>
</evidence>
<reference evidence="2" key="2">
    <citation type="submission" date="2025-08" db="UniProtKB">
        <authorList>
            <consortium name="RefSeq"/>
        </authorList>
    </citation>
    <scope>IDENTIFICATION</scope>
    <source>
        <tissue evidence="2">Leaf</tissue>
    </source>
</reference>
<dbReference type="InterPro" id="IPR032675">
    <property type="entry name" value="LRR_dom_sf"/>
</dbReference>
<sequence>MEMEMEFEMEFESPLVRLCIEEACKSGDAVERWRLQRRSLERLPPHLADALLRRLIQRRLLFPSLLEGFKHSVEKIDLRGESSINAEWMAYIGGFVNLLSLNLSDCLRINNSTLWPITGLSSLTELDLSRCMKVTDAGVKHLQSVVNLEKLWIPQTGVTEAGISLLASLKNLSLLDLGGLPVTDHNLISLRALTKLEYLDIWGSNVTNLGVVSILKFSNLSFLNLSWTSVTQTPNIPHLECLHMNKCDILSISKMHNFALASLKKLVLSGATFSAETEAFSFTNQSSITYLDVSNTPLQNFSFLATMINLEHLDLSSTAFGDDAVDFVACVGESLRNLNVSDTRITSDGVGNLAGHVPQLNTLSLSQTSVDDLSILFISTMMPCIKALDLSMTGIHGFIQQQTQQAEPSFAALPISIFFPVFIQQQTQQAEPSFAALQSLTSLEILSLEHPYLSDTALSPLSGLTGLTHLSLKSSSLTDSTLHHLSSLPNLVSLGVQDAVLTDNGLEKFSPPLRLRILDLKGCWLLSKEAIAGLCRRYPHIKVRHEFAHDSSSLDQNQPLPRSWPRQSFVTLASRRNNQRPESSVAVPRSFLDQRVKYRREVLVALQNSPLSQLLPREELVSSAPDIFS</sequence>
<dbReference type="PANTHER" id="PTHR12904:SF23">
    <property type="entry name" value="PROTEIN ZER-1 HOMOLOG"/>
    <property type="match status" value="1"/>
</dbReference>
<dbReference type="InterPro" id="IPR051341">
    <property type="entry name" value="Zyg-11_UBL_adapter"/>
</dbReference>
<dbReference type="SMART" id="SM00367">
    <property type="entry name" value="LRR_CC"/>
    <property type="match status" value="5"/>
</dbReference>
<dbReference type="SUPFAM" id="SSF52047">
    <property type="entry name" value="RNI-like"/>
    <property type="match status" value="2"/>
</dbReference>
<dbReference type="InterPro" id="IPR001611">
    <property type="entry name" value="Leu-rich_rpt"/>
</dbReference>
<dbReference type="InterPro" id="IPR006553">
    <property type="entry name" value="Leu-rich_rpt_Cys-con_subtyp"/>
</dbReference>
<evidence type="ECO:0000313" key="1">
    <source>
        <dbReference type="Proteomes" id="UP000694864"/>
    </source>
</evidence>
<dbReference type="RefSeq" id="XP_010448652.1">
    <property type="nucleotide sequence ID" value="XM_010450350.2"/>
</dbReference>